<gene>
    <name evidence="8" type="ORF">PHPALM_6837</name>
</gene>
<dbReference type="GO" id="GO:0005524">
    <property type="term" value="F:ATP binding"/>
    <property type="evidence" value="ECO:0007669"/>
    <property type="project" value="UniProtKB-KW"/>
</dbReference>
<evidence type="ECO:0000256" key="4">
    <source>
        <dbReference type="ARBA" id="ARBA00022840"/>
    </source>
</evidence>
<dbReference type="PANTHER" id="PTHR48016">
    <property type="entry name" value="MAP KINASE KINASE KINASE SSK2-RELATED-RELATED"/>
    <property type="match status" value="1"/>
</dbReference>
<reference evidence="8 9" key="1">
    <citation type="journal article" date="2017" name="Genome Biol. Evol.">
        <title>Phytophthora megakarya and P. palmivora, closely related causal agents of cacao black pod rot, underwent increases in genome sizes and gene numbers by different mechanisms.</title>
        <authorList>
            <person name="Ali S.S."/>
            <person name="Shao J."/>
            <person name="Lary D.J."/>
            <person name="Kronmiller B."/>
            <person name="Shen D."/>
            <person name="Strem M.D."/>
            <person name="Amoako-Attah I."/>
            <person name="Akrofi A.Y."/>
            <person name="Begoude B.A."/>
            <person name="Ten Hoopen G.M."/>
            <person name="Coulibaly K."/>
            <person name="Kebe B.I."/>
            <person name="Melnick R.L."/>
            <person name="Guiltinan M.J."/>
            <person name="Tyler B.M."/>
            <person name="Meinhardt L.W."/>
            <person name="Bailey B.A."/>
        </authorList>
    </citation>
    <scope>NUCLEOTIDE SEQUENCE [LARGE SCALE GENOMIC DNA]</scope>
    <source>
        <strain evidence="9">sbr112.9</strain>
    </source>
</reference>
<organism evidence="8 9">
    <name type="scientific">Phytophthora palmivora</name>
    <dbReference type="NCBI Taxonomy" id="4796"/>
    <lineage>
        <taxon>Eukaryota</taxon>
        <taxon>Sar</taxon>
        <taxon>Stramenopiles</taxon>
        <taxon>Oomycota</taxon>
        <taxon>Peronosporomycetes</taxon>
        <taxon>Peronosporales</taxon>
        <taxon>Peronosporaceae</taxon>
        <taxon>Phytophthora</taxon>
    </lineage>
</organism>
<evidence type="ECO:0000256" key="2">
    <source>
        <dbReference type="ARBA" id="ARBA00022741"/>
    </source>
</evidence>
<keyword evidence="5" id="KW-0175">Coiled coil</keyword>
<keyword evidence="3 8" id="KW-0418">Kinase</keyword>
<keyword evidence="4" id="KW-0067">ATP-binding</keyword>
<evidence type="ECO:0000256" key="6">
    <source>
        <dbReference type="SAM" id="MobiDB-lite"/>
    </source>
</evidence>
<name>A0A2P4YDU1_9STRA</name>
<dbReference type="SMART" id="SM00220">
    <property type="entry name" value="S_TKc"/>
    <property type="match status" value="1"/>
</dbReference>
<dbReference type="GO" id="GO:0004672">
    <property type="term" value="F:protein kinase activity"/>
    <property type="evidence" value="ECO:0007669"/>
    <property type="project" value="InterPro"/>
</dbReference>
<dbReference type="Gene3D" id="3.30.200.20">
    <property type="entry name" value="Phosphorylase Kinase, domain 1"/>
    <property type="match status" value="1"/>
</dbReference>
<sequence length="423" mass="47324">MGSGASRQALLQRSGSRLDALLTEARNLSEEERQFERALEHIPPGMRVDLCNLNRPATERPKRPSWCHEETASLHEAEIPATEGITSEEADEKSGRDGQAEEEEEGYSTDDFEDDEVTEWKKGASIGSGSYGTVREDELLGCCLAHAMWLIGCSCMQVYLARDEETGSLMAVKEILISEETDAAIREATREVDLLRCLKHENIVKYMGCHVDSNAQTLSIFTEWVPGGSLEHNRRLFGGNERVVRRFTHQLLSGVAYLHSKNIIHNDIKPANILVDQNAVHSKRSLQGTPNYIAPAMIKSSGRSRKADIWSIGCTVLRLLTGGPLWGDRHFDSQAALLYYIANLEEIPSLPDGLSPEARELISACLQIDPSMRPSAAEFTRSLNVQDRDQNLLYPNQLLMCDVTQPPGNLLHRDVTQHQHYHR</sequence>
<feature type="region of interest" description="Disordered" evidence="6">
    <location>
        <begin position="58"/>
        <end position="115"/>
    </location>
</feature>
<keyword evidence="9" id="KW-1185">Reference proteome</keyword>
<evidence type="ECO:0000256" key="5">
    <source>
        <dbReference type="SAM" id="Coils"/>
    </source>
</evidence>
<evidence type="ECO:0000256" key="3">
    <source>
        <dbReference type="ARBA" id="ARBA00022777"/>
    </source>
</evidence>
<feature type="compositionally biased region" description="Acidic residues" evidence="6">
    <location>
        <begin position="100"/>
        <end position="115"/>
    </location>
</feature>
<feature type="compositionally biased region" description="Basic and acidic residues" evidence="6">
    <location>
        <begin position="58"/>
        <end position="78"/>
    </location>
</feature>
<dbReference type="PANTHER" id="PTHR48016:SF56">
    <property type="entry name" value="MAPKK KINASE"/>
    <property type="match status" value="1"/>
</dbReference>
<dbReference type="CDD" id="cd06606">
    <property type="entry name" value="STKc_MAPKKK"/>
    <property type="match status" value="1"/>
</dbReference>
<feature type="domain" description="Protein kinase" evidence="7">
    <location>
        <begin position="120"/>
        <end position="393"/>
    </location>
</feature>
<dbReference type="InterPro" id="IPR008271">
    <property type="entry name" value="Ser/Thr_kinase_AS"/>
</dbReference>
<dbReference type="AlphaFoldDB" id="A0A2P4YDU1"/>
<dbReference type="PROSITE" id="PS50011">
    <property type="entry name" value="PROTEIN_KINASE_DOM"/>
    <property type="match status" value="1"/>
</dbReference>
<dbReference type="Proteomes" id="UP000237271">
    <property type="component" value="Unassembled WGS sequence"/>
</dbReference>
<dbReference type="EMBL" id="NCKW01003580">
    <property type="protein sequence ID" value="POM75977.1"/>
    <property type="molecule type" value="Genomic_DNA"/>
</dbReference>
<evidence type="ECO:0000256" key="1">
    <source>
        <dbReference type="ARBA" id="ARBA00022679"/>
    </source>
</evidence>
<dbReference type="InterPro" id="IPR011009">
    <property type="entry name" value="Kinase-like_dom_sf"/>
</dbReference>
<evidence type="ECO:0000313" key="8">
    <source>
        <dbReference type="EMBL" id="POM75977.1"/>
    </source>
</evidence>
<evidence type="ECO:0000313" key="9">
    <source>
        <dbReference type="Proteomes" id="UP000237271"/>
    </source>
</evidence>
<dbReference type="PROSITE" id="PS00108">
    <property type="entry name" value="PROTEIN_KINASE_ST"/>
    <property type="match status" value="1"/>
</dbReference>
<dbReference type="OrthoDB" id="266718at2759"/>
<protein>
    <submittedName>
        <fullName evidence="8">STE/STE11 protein kinase</fullName>
    </submittedName>
</protein>
<keyword evidence="1" id="KW-0808">Transferase</keyword>
<keyword evidence="2" id="KW-0547">Nucleotide-binding</keyword>
<dbReference type="InterPro" id="IPR050538">
    <property type="entry name" value="MAP_kinase_kinase_kinase"/>
</dbReference>
<evidence type="ECO:0000259" key="7">
    <source>
        <dbReference type="PROSITE" id="PS50011"/>
    </source>
</evidence>
<comment type="caution">
    <text evidence="8">The sequence shown here is derived from an EMBL/GenBank/DDBJ whole genome shotgun (WGS) entry which is preliminary data.</text>
</comment>
<feature type="coiled-coil region" evidence="5">
    <location>
        <begin position="11"/>
        <end position="38"/>
    </location>
</feature>
<dbReference type="Gene3D" id="1.10.510.10">
    <property type="entry name" value="Transferase(Phosphotransferase) domain 1"/>
    <property type="match status" value="1"/>
</dbReference>
<dbReference type="Pfam" id="PF00069">
    <property type="entry name" value="Pkinase"/>
    <property type="match status" value="1"/>
</dbReference>
<proteinExistence type="predicted"/>
<accession>A0A2P4YDU1</accession>
<dbReference type="SUPFAM" id="SSF56112">
    <property type="entry name" value="Protein kinase-like (PK-like)"/>
    <property type="match status" value="1"/>
</dbReference>
<dbReference type="InterPro" id="IPR000719">
    <property type="entry name" value="Prot_kinase_dom"/>
</dbReference>